<dbReference type="CDD" id="cd03362">
    <property type="entry name" value="TOPRIM_TopoIA_TopoIII"/>
    <property type="match status" value="1"/>
</dbReference>
<gene>
    <name evidence="16" type="ORF">AGRI_10596</name>
</gene>
<evidence type="ECO:0000256" key="8">
    <source>
        <dbReference type="ARBA" id="ARBA00023235"/>
    </source>
</evidence>
<dbReference type="eggNOG" id="COG0550">
    <property type="taxonomic scope" value="Bacteria"/>
</dbReference>
<dbReference type="FunFam" id="3.40.50.140:FF:000004">
    <property type="entry name" value="DNA topoisomerase 3"/>
    <property type="match status" value="1"/>
</dbReference>
<dbReference type="PRINTS" id="PR00417">
    <property type="entry name" value="PRTPISMRASEI"/>
</dbReference>
<evidence type="ECO:0000256" key="4">
    <source>
        <dbReference type="ARBA" id="ARBA00022723"/>
    </source>
</evidence>
<evidence type="ECO:0000259" key="14">
    <source>
        <dbReference type="PROSITE" id="PS50880"/>
    </source>
</evidence>
<dbReference type="EC" id="5.6.2.1" evidence="3"/>
<evidence type="ECO:0000313" key="17">
    <source>
        <dbReference type="Proteomes" id="UP000035062"/>
    </source>
</evidence>
<dbReference type="PROSITE" id="PS52039">
    <property type="entry name" value="TOPO_IA_2"/>
    <property type="match status" value="1"/>
</dbReference>
<accession>I9P182</accession>
<dbReference type="Pfam" id="PF01131">
    <property type="entry name" value="Topoisom_bac"/>
    <property type="match status" value="1"/>
</dbReference>
<feature type="domain" description="Topo IA-type catalytic" evidence="15">
    <location>
        <begin position="155"/>
        <end position="615"/>
    </location>
</feature>
<keyword evidence="8 16" id="KW-0413">Isomerase</keyword>
<dbReference type="InterPro" id="IPR013824">
    <property type="entry name" value="Topo_IA_cen_sub1"/>
</dbReference>
<dbReference type="SMART" id="SM00493">
    <property type="entry name" value="TOPRIM"/>
    <property type="match status" value="1"/>
</dbReference>
<evidence type="ECO:0000256" key="5">
    <source>
        <dbReference type="ARBA" id="ARBA00022842"/>
    </source>
</evidence>
<evidence type="ECO:0000256" key="10">
    <source>
        <dbReference type="ARBA" id="ARBA00031985"/>
    </source>
</evidence>
<evidence type="ECO:0000313" key="16">
    <source>
        <dbReference type="EMBL" id="EIW88657.1"/>
    </source>
</evidence>
<evidence type="ECO:0000256" key="7">
    <source>
        <dbReference type="ARBA" id="ARBA00023125"/>
    </source>
</evidence>
<keyword evidence="6" id="KW-0799">Topoisomerase</keyword>
<dbReference type="RefSeq" id="WP_008984953.1">
    <property type="nucleotide sequence ID" value="NZ_AKKU01000017.1"/>
</dbReference>
<keyword evidence="5" id="KW-0460">Magnesium</keyword>
<evidence type="ECO:0000256" key="6">
    <source>
        <dbReference type="ARBA" id="ARBA00023029"/>
    </source>
</evidence>
<dbReference type="GO" id="GO:0006265">
    <property type="term" value="P:DNA topological change"/>
    <property type="evidence" value="ECO:0007669"/>
    <property type="project" value="InterPro"/>
</dbReference>
<name>I9P182_9ALTE</name>
<dbReference type="PANTHER" id="PTHR11390:SF21">
    <property type="entry name" value="DNA TOPOISOMERASE 3-ALPHA"/>
    <property type="match status" value="1"/>
</dbReference>
<organism evidence="16 17">
    <name type="scientific">Alishewanella agri BL06</name>
    <dbReference type="NCBI Taxonomy" id="1195246"/>
    <lineage>
        <taxon>Bacteria</taxon>
        <taxon>Pseudomonadati</taxon>
        <taxon>Pseudomonadota</taxon>
        <taxon>Gammaproteobacteria</taxon>
        <taxon>Alteromonadales</taxon>
        <taxon>Alteromonadaceae</taxon>
        <taxon>Alishewanella</taxon>
    </lineage>
</organism>
<dbReference type="GO" id="GO:0043597">
    <property type="term" value="C:cytoplasmic replication fork"/>
    <property type="evidence" value="ECO:0007669"/>
    <property type="project" value="TreeGrafter"/>
</dbReference>
<dbReference type="InterPro" id="IPR023406">
    <property type="entry name" value="Topo_IA_AS"/>
</dbReference>
<evidence type="ECO:0000256" key="12">
    <source>
        <dbReference type="ARBA" id="ARBA00032877"/>
    </source>
</evidence>
<dbReference type="Proteomes" id="UP000035062">
    <property type="component" value="Unassembled WGS sequence"/>
</dbReference>
<dbReference type="EMBL" id="AKKU01000017">
    <property type="protein sequence ID" value="EIW88657.1"/>
    <property type="molecule type" value="Genomic_DNA"/>
</dbReference>
<evidence type="ECO:0000256" key="11">
    <source>
        <dbReference type="ARBA" id="ARBA00032235"/>
    </source>
</evidence>
<proteinExistence type="inferred from homology"/>
<dbReference type="InterPro" id="IPR003601">
    <property type="entry name" value="Topo_IA_2"/>
</dbReference>
<dbReference type="GO" id="GO:0006281">
    <property type="term" value="P:DNA repair"/>
    <property type="evidence" value="ECO:0007669"/>
    <property type="project" value="TreeGrafter"/>
</dbReference>
<dbReference type="AlphaFoldDB" id="I9P182"/>
<dbReference type="NCBIfam" id="NF005829">
    <property type="entry name" value="PRK07726.1"/>
    <property type="match status" value="1"/>
</dbReference>
<dbReference type="Gene3D" id="3.40.50.140">
    <property type="match status" value="1"/>
</dbReference>
<dbReference type="STRING" id="1195246.AGRI_10596"/>
<keyword evidence="4" id="KW-0479">Metal-binding</keyword>
<dbReference type="PANTHER" id="PTHR11390">
    <property type="entry name" value="PROKARYOTIC DNA TOPOISOMERASE"/>
    <property type="match status" value="1"/>
</dbReference>
<dbReference type="GO" id="GO:0003917">
    <property type="term" value="F:DNA topoisomerase type I (single strand cut, ATP-independent) activity"/>
    <property type="evidence" value="ECO:0007669"/>
    <property type="project" value="UniProtKB-EC"/>
</dbReference>
<dbReference type="SUPFAM" id="SSF56712">
    <property type="entry name" value="Prokaryotic type I DNA topoisomerase"/>
    <property type="match status" value="1"/>
</dbReference>
<dbReference type="GO" id="GO:0003677">
    <property type="term" value="F:DNA binding"/>
    <property type="evidence" value="ECO:0007669"/>
    <property type="project" value="UniProtKB-KW"/>
</dbReference>
<evidence type="ECO:0000256" key="13">
    <source>
        <dbReference type="SAM" id="MobiDB-lite"/>
    </source>
</evidence>
<dbReference type="InterPro" id="IPR000380">
    <property type="entry name" value="Topo_IA"/>
</dbReference>
<dbReference type="Gene3D" id="1.10.460.10">
    <property type="entry name" value="Topoisomerase I, domain 2"/>
    <property type="match status" value="1"/>
</dbReference>
<dbReference type="SMART" id="SM00437">
    <property type="entry name" value="TOP1Ac"/>
    <property type="match status" value="1"/>
</dbReference>
<sequence length="659" mass="72531">MILYIAEKPSLARAIAAVLPKPQQKQAGCIRLANGDVVSWCVGHLLEQAEPEDYDPRYKKWQTADLPIVPQQWQLKARQGCATQLRLLKQLIKAADTLVHAGDPDREGQLLVDEVLNWAGTAKSKLAATRRLLINDLNPAAVTKALQQLRANSDFAALSASALARSRADWLYGINLTRAYTLQGQKSGYRGVLSVGRVQTPVLGLVVRRDAEIANFVSTTHYQVQAQLQTAAGESFSALWQPSAACEPYQDSEGRVLSRQLAELVQRKVSQQPAKVEQLTRRQKTLAPPLPLNLSTLQIEAAKRYGLSAQQVLDICQQLYEQQQLITYPRSDNRYLPQTHHQDAPAVTATILQQLPTLATAVRHADLNLRSKAWDDTKVEAHHAIIPTANKVAPGRLTGSAQKVYQLIAHYYLAQFYPAALQDEQKVSISINGGHFLATATTERQAGWKQLFRADPDKGRENPQAVAAEPVTATALPALTEGQLLHSADALVLEKQTQPPAAFTDATLLAAMTGISRYVKDPAVRQILKDTDGLGTEATRAGIIELLFKRGYLLRQGKTILATDTGKALIAALPERLTLPDLTAQWEAALAGISQRQQSYQQFMLPLQQQLQQLVQDAATTAHLQLTASAPVRSRKLTQKNYKRRAATRAKGRRTRPAT</sequence>
<dbReference type="InterPro" id="IPR013825">
    <property type="entry name" value="Topo_IA_cen_sub2"/>
</dbReference>
<keyword evidence="7" id="KW-0238">DNA-binding</keyword>
<dbReference type="GO" id="GO:0006310">
    <property type="term" value="P:DNA recombination"/>
    <property type="evidence" value="ECO:0007669"/>
    <property type="project" value="TreeGrafter"/>
</dbReference>
<feature type="domain" description="Toprim" evidence="14">
    <location>
        <begin position="1"/>
        <end position="134"/>
    </location>
</feature>
<dbReference type="InterPro" id="IPR006171">
    <property type="entry name" value="TOPRIM_dom"/>
</dbReference>
<evidence type="ECO:0000256" key="2">
    <source>
        <dbReference type="ARBA" id="ARBA00009446"/>
    </source>
</evidence>
<dbReference type="Gene3D" id="1.10.290.10">
    <property type="entry name" value="Topoisomerase I, domain 4"/>
    <property type="match status" value="1"/>
</dbReference>
<dbReference type="PROSITE" id="PS50880">
    <property type="entry name" value="TOPRIM"/>
    <property type="match status" value="1"/>
</dbReference>
<dbReference type="NCBIfam" id="TIGR01056">
    <property type="entry name" value="topB"/>
    <property type="match status" value="1"/>
</dbReference>
<dbReference type="InterPro" id="IPR034144">
    <property type="entry name" value="TOPRIM_TopoIII"/>
</dbReference>
<dbReference type="PROSITE" id="PS00396">
    <property type="entry name" value="TOPO_IA_1"/>
    <property type="match status" value="1"/>
</dbReference>
<dbReference type="Gene3D" id="2.70.20.10">
    <property type="entry name" value="Topoisomerase I, domain 3"/>
    <property type="match status" value="1"/>
</dbReference>
<keyword evidence="17" id="KW-1185">Reference proteome</keyword>
<dbReference type="FunFam" id="1.10.290.10:FF:000004">
    <property type="entry name" value="DNA topoisomerase 3"/>
    <property type="match status" value="1"/>
</dbReference>
<dbReference type="InterPro" id="IPR023405">
    <property type="entry name" value="Topo_IA_core_domain"/>
</dbReference>
<dbReference type="InterPro" id="IPR005738">
    <property type="entry name" value="TopoIII"/>
</dbReference>
<feature type="region of interest" description="Disordered" evidence="13">
    <location>
        <begin position="635"/>
        <end position="659"/>
    </location>
</feature>
<comment type="catalytic activity">
    <reaction evidence="1">
        <text>ATP-independent breakage of single-stranded DNA, followed by passage and rejoining.</text>
        <dbReference type="EC" id="5.6.2.1"/>
    </reaction>
</comment>
<reference evidence="16 17" key="1">
    <citation type="journal article" date="2012" name="J. Bacteriol.">
        <title>Genome Sequence of Pectin-Degrading Alishewanella agri, Isolated from Landfill Soil.</title>
        <authorList>
            <person name="Kim J."/>
            <person name="Jung J."/>
            <person name="Sung J.S."/>
            <person name="Chun J."/>
            <person name="Park W."/>
        </authorList>
    </citation>
    <scope>NUCLEOTIDE SEQUENCE [LARGE SCALE GENOMIC DNA]</scope>
    <source>
        <strain evidence="16 17">BL06</strain>
    </source>
</reference>
<evidence type="ECO:0000256" key="3">
    <source>
        <dbReference type="ARBA" id="ARBA00012891"/>
    </source>
</evidence>
<dbReference type="SMART" id="SM00436">
    <property type="entry name" value="TOP1Bc"/>
    <property type="match status" value="1"/>
</dbReference>
<protein>
    <recommendedName>
        <fullName evidence="3">DNA topoisomerase</fullName>
        <ecNumber evidence="3">5.6.2.1</ecNumber>
    </recommendedName>
    <alternativeName>
        <fullName evidence="12">Omega-protein</fullName>
    </alternativeName>
    <alternativeName>
        <fullName evidence="11">Relaxing enzyme</fullName>
    </alternativeName>
    <alternativeName>
        <fullName evidence="9">Swivelase</fullName>
    </alternativeName>
    <alternativeName>
        <fullName evidence="10">Untwisting enzyme</fullName>
    </alternativeName>
</protein>
<dbReference type="InterPro" id="IPR003602">
    <property type="entry name" value="Topo_IA_DNA-bd_dom"/>
</dbReference>
<dbReference type="GO" id="GO:0046872">
    <property type="term" value="F:metal ion binding"/>
    <property type="evidence" value="ECO:0007669"/>
    <property type="project" value="UniProtKB-KW"/>
</dbReference>
<dbReference type="CDD" id="cd00186">
    <property type="entry name" value="TOP1Ac"/>
    <property type="match status" value="1"/>
</dbReference>
<dbReference type="InterPro" id="IPR013497">
    <property type="entry name" value="Topo_IA_cen"/>
</dbReference>
<dbReference type="PATRIC" id="fig|1195246.3.peg.2099"/>
<evidence type="ECO:0000256" key="1">
    <source>
        <dbReference type="ARBA" id="ARBA00000213"/>
    </source>
</evidence>
<dbReference type="Pfam" id="PF01751">
    <property type="entry name" value="Toprim"/>
    <property type="match status" value="1"/>
</dbReference>
<comment type="caution">
    <text evidence="16">The sequence shown here is derived from an EMBL/GenBank/DDBJ whole genome shotgun (WGS) entry which is preliminary data.</text>
</comment>
<evidence type="ECO:0000259" key="15">
    <source>
        <dbReference type="PROSITE" id="PS52039"/>
    </source>
</evidence>
<dbReference type="InterPro" id="IPR013826">
    <property type="entry name" value="Topo_IA_cen_sub3"/>
</dbReference>
<evidence type="ECO:0000256" key="9">
    <source>
        <dbReference type="ARBA" id="ARBA00030003"/>
    </source>
</evidence>
<comment type="similarity">
    <text evidence="2">Belongs to the type IA topoisomerase family.</text>
</comment>